<accession>A0A067Q9X6</accession>
<name>A0A067Q9X6_9AGAM</name>
<dbReference type="AlphaFoldDB" id="A0A067Q9X6"/>
<dbReference type="InterPro" id="IPR013885">
    <property type="entry name" value="DUF1764_euk"/>
</dbReference>
<dbReference type="HOGENOM" id="CLU_103523_1_1_1"/>
<feature type="region of interest" description="Disordered" evidence="1">
    <location>
        <begin position="1"/>
        <end position="82"/>
    </location>
</feature>
<dbReference type="InParanoid" id="A0A067Q9X6"/>
<proteinExistence type="predicted"/>
<dbReference type="EMBL" id="KL197710">
    <property type="protein sequence ID" value="KDQ63779.1"/>
    <property type="molecule type" value="Genomic_DNA"/>
</dbReference>
<keyword evidence="3" id="KW-1185">Reference proteome</keyword>
<dbReference type="Proteomes" id="UP000027265">
    <property type="component" value="Unassembled WGS sequence"/>
</dbReference>
<evidence type="ECO:0000313" key="2">
    <source>
        <dbReference type="EMBL" id="KDQ63779.1"/>
    </source>
</evidence>
<evidence type="ECO:0000313" key="3">
    <source>
        <dbReference type="Proteomes" id="UP000027265"/>
    </source>
</evidence>
<reference evidence="3" key="1">
    <citation type="journal article" date="2014" name="Proc. Natl. Acad. Sci. U.S.A.">
        <title>Extensive sampling of basidiomycete genomes demonstrates inadequacy of the white-rot/brown-rot paradigm for wood decay fungi.</title>
        <authorList>
            <person name="Riley R."/>
            <person name="Salamov A.A."/>
            <person name="Brown D.W."/>
            <person name="Nagy L.G."/>
            <person name="Floudas D."/>
            <person name="Held B.W."/>
            <person name="Levasseur A."/>
            <person name="Lombard V."/>
            <person name="Morin E."/>
            <person name="Otillar R."/>
            <person name="Lindquist E.A."/>
            <person name="Sun H."/>
            <person name="LaButti K.M."/>
            <person name="Schmutz J."/>
            <person name="Jabbour D."/>
            <person name="Luo H."/>
            <person name="Baker S.E."/>
            <person name="Pisabarro A.G."/>
            <person name="Walton J.D."/>
            <person name="Blanchette R.A."/>
            <person name="Henrissat B."/>
            <person name="Martin F."/>
            <person name="Cullen D."/>
            <person name="Hibbett D.S."/>
            <person name="Grigoriev I.V."/>
        </authorList>
    </citation>
    <scope>NUCLEOTIDE SEQUENCE [LARGE SCALE GENOMIC DNA]</scope>
    <source>
        <strain evidence="3">MUCL 33604</strain>
    </source>
</reference>
<sequence>MPKSEIDDIFAGAGKAKGKAKVVEPVASSSSSAGVEAKKRKKKDGGAATTIDVDESKSPDAQSKQSKKRPAPETIVDPSSRLVAVASAKRSKLEKAADSFEVAKKRKVKQDSKEAEDRFKDSRGSGHRRKTEEGFSVYKEDELGITEQGGDTPLCPFDCQCCF</sequence>
<dbReference type="PANTHER" id="PTHR34066">
    <property type="entry name" value="GROWTH FACTOR 2"/>
    <property type="match status" value="1"/>
</dbReference>
<dbReference type="PANTHER" id="PTHR34066:SF1">
    <property type="entry name" value="DUF1764 FAMILY PROTEIN"/>
    <property type="match status" value="1"/>
</dbReference>
<evidence type="ECO:0008006" key="4">
    <source>
        <dbReference type="Google" id="ProtNLM"/>
    </source>
</evidence>
<dbReference type="Pfam" id="PF08576">
    <property type="entry name" value="DUF1764"/>
    <property type="match status" value="1"/>
</dbReference>
<evidence type="ECO:0000256" key="1">
    <source>
        <dbReference type="SAM" id="MobiDB-lite"/>
    </source>
</evidence>
<protein>
    <recommendedName>
        <fullName evidence="4">DUF1764-domain-containing protein</fullName>
    </recommendedName>
</protein>
<organism evidence="2 3">
    <name type="scientific">Jaapia argillacea MUCL 33604</name>
    <dbReference type="NCBI Taxonomy" id="933084"/>
    <lineage>
        <taxon>Eukaryota</taxon>
        <taxon>Fungi</taxon>
        <taxon>Dikarya</taxon>
        <taxon>Basidiomycota</taxon>
        <taxon>Agaricomycotina</taxon>
        <taxon>Agaricomycetes</taxon>
        <taxon>Agaricomycetidae</taxon>
        <taxon>Jaapiales</taxon>
        <taxon>Jaapiaceae</taxon>
        <taxon>Jaapia</taxon>
    </lineage>
</organism>
<dbReference type="OrthoDB" id="20835at2759"/>
<feature type="compositionally biased region" description="Low complexity" evidence="1">
    <location>
        <begin position="23"/>
        <end position="35"/>
    </location>
</feature>
<gene>
    <name evidence="2" type="ORF">JAAARDRAFT_29819</name>
</gene>
<feature type="region of interest" description="Disordered" evidence="1">
    <location>
        <begin position="99"/>
        <end position="134"/>
    </location>
</feature>